<dbReference type="EMBL" id="QTKU01000005">
    <property type="protein sequence ID" value="MBS8262524.1"/>
    <property type="molecule type" value="Genomic_DNA"/>
</dbReference>
<feature type="transmembrane region" description="Helical" evidence="1">
    <location>
        <begin position="226"/>
        <end position="247"/>
    </location>
</feature>
<evidence type="ECO:0000313" key="3">
    <source>
        <dbReference type="EMBL" id="MBS8262524.1"/>
    </source>
</evidence>
<dbReference type="PANTHER" id="PTHR22911:SF137">
    <property type="entry name" value="SOLUTE CARRIER FAMILY 35 MEMBER G2-RELATED"/>
    <property type="match status" value="1"/>
</dbReference>
<dbReference type="RefSeq" id="WP_213217833.1">
    <property type="nucleotide sequence ID" value="NZ_QTKU01000005.1"/>
</dbReference>
<dbReference type="InterPro" id="IPR037185">
    <property type="entry name" value="EmrE-like"/>
</dbReference>
<dbReference type="InterPro" id="IPR000620">
    <property type="entry name" value="EamA_dom"/>
</dbReference>
<sequence>MELWIPITVLAAFCQNLRSALQRHLKDSFGTTAATFVRFGYGFPFALLYVGILHVFAGMPLPRINSAFLVSGALGGLAQIGATFLLIHLFSYRNFAVGTAYSKTEPIQAALFGFVLLGETLSLPVMMCIVLGIAGVVMISLARTQLSAQAIASSLIGKTALIGLASAALFGASAAFYRSASLSLGGPGFLMQAGFSLACVTLFQSALMASWMFFRTPHQLSLTLRHWRMSTLVGLAGILGSLGWFTAMTLQPVAYVRALAQIELVFTFAVSWLVFREAISRNELLGCSLIMLAVIGIVLSP</sequence>
<reference evidence="3" key="2">
    <citation type="journal article" date="2021" name="Microorganisms">
        <title>Bacterial Dimethylsulfoniopropionate Biosynthesis in the East China Sea.</title>
        <authorList>
            <person name="Liu J."/>
            <person name="Zhang Y."/>
            <person name="Liu J."/>
            <person name="Zhong H."/>
            <person name="Williams B.T."/>
            <person name="Zheng Y."/>
            <person name="Curson A.R.J."/>
            <person name="Sun C."/>
            <person name="Sun H."/>
            <person name="Song D."/>
            <person name="Wagner Mackenzie B."/>
            <person name="Bermejo Martinez A."/>
            <person name="Todd J.D."/>
            <person name="Zhang X.H."/>
        </authorList>
    </citation>
    <scope>NUCLEOTIDE SEQUENCE</scope>
    <source>
        <strain evidence="3">AESS21</strain>
    </source>
</reference>
<dbReference type="SUPFAM" id="SSF103481">
    <property type="entry name" value="Multidrug resistance efflux transporter EmrE"/>
    <property type="match status" value="2"/>
</dbReference>
<feature type="transmembrane region" description="Helical" evidence="1">
    <location>
        <begin position="68"/>
        <end position="90"/>
    </location>
</feature>
<dbReference type="Pfam" id="PF00892">
    <property type="entry name" value="EamA"/>
    <property type="match status" value="2"/>
</dbReference>
<keyword evidence="1" id="KW-1133">Transmembrane helix</keyword>
<organism evidence="3 4">
    <name type="scientific">Roseibium polysiphoniae</name>
    <dbReference type="NCBI Taxonomy" id="2571221"/>
    <lineage>
        <taxon>Bacteria</taxon>
        <taxon>Pseudomonadati</taxon>
        <taxon>Pseudomonadota</taxon>
        <taxon>Alphaproteobacteria</taxon>
        <taxon>Hyphomicrobiales</taxon>
        <taxon>Stappiaceae</taxon>
        <taxon>Roseibium</taxon>
    </lineage>
</organism>
<dbReference type="Gene3D" id="1.10.3730.20">
    <property type="match status" value="2"/>
</dbReference>
<protein>
    <submittedName>
        <fullName evidence="3">DMT family transporter</fullName>
    </submittedName>
</protein>
<feature type="transmembrane region" description="Helical" evidence="1">
    <location>
        <begin position="253"/>
        <end position="275"/>
    </location>
</feature>
<gene>
    <name evidence="3" type="ORF">DYI23_20025</name>
</gene>
<dbReference type="PANTHER" id="PTHR22911">
    <property type="entry name" value="ACYL-MALONYL CONDENSING ENZYME-RELATED"/>
    <property type="match status" value="1"/>
</dbReference>
<keyword evidence="1" id="KW-0812">Transmembrane</keyword>
<feature type="transmembrane region" description="Helical" evidence="1">
    <location>
        <begin position="282"/>
        <end position="300"/>
    </location>
</feature>
<evidence type="ECO:0000259" key="2">
    <source>
        <dbReference type="Pfam" id="PF00892"/>
    </source>
</evidence>
<dbReference type="Proteomes" id="UP000705379">
    <property type="component" value="Unassembled WGS sequence"/>
</dbReference>
<evidence type="ECO:0000256" key="1">
    <source>
        <dbReference type="SAM" id="Phobius"/>
    </source>
</evidence>
<reference evidence="3" key="1">
    <citation type="submission" date="2018-08" db="EMBL/GenBank/DDBJ databases">
        <authorList>
            <person name="Jin W."/>
            <person name="Wang H."/>
            <person name="Yang Y."/>
            <person name="Li M."/>
            <person name="Liu J."/>
        </authorList>
    </citation>
    <scope>NUCLEOTIDE SEQUENCE</scope>
    <source>
        <strain evidence="3">AESS21</strain>
    </source>
</reference>
<accession>A0A944GUJ2</accession>
<evidence type="ECO:0000313" key="4">
    <source>
        <dbReference type="Proteomes" id="UP000705379"/>
    </source>
</evidence>
<dbReference type="AlphaFoldDB" id="A0A944GUJ2"/>
<feature type="transmembrane region" description="Helical" evidence="1">
    <location>
        <begin position="35"/>
        <end position="56"/>
    </location>
</feature>
<keyword evidence="1" id="KW-0472">Membrane</keyword>
<feature type="domain" description="EamA" evidence="2">
    <location>
        <begin position="160"/>
        <end position="298"/>
    </location>
</feature>
<proteinExistence type="predicted"/>
<feature type="transmembrane region" description="Helical" evidence="1">
    <location>
        <begin position="189"/>
        <end position="214"/>
    </location>
</feature>
<comment type="caution">
    <text evidence="3">The sequence shown here is derived from an EMBL/GenBank/DDBJ whole genome shotgun (WGS) entry which is preliminary data.</text>
</comment>
<feature type="transmembrane region" description="Helical" evidence="1">
    <location>
        <begin position="110"/>
        <end position="143"/>
    </location>
</feature>
<feature type="domain" description="EamA" evidence="2">
    <location>
        <begin position="4"/>
        <end position="140"/>
    </location>
</feature>
<dbReference type="GO" id="GO:0016020">
    <property type="term" value="C:membrane"/>
    <property type="evidence" value="ECO:0007669"/>
    <property type="project" value="InterPro"/>
</dbReference>
<feature type="transmembrane region" description="Helical" evidence="1">
    <location>
        <begin position="155"/>
        <end position="177"/>
    </location>
</feature>
<name>A0A944GUJ2_9HYPH</name>